<dbReference type="EMBL" id="JACGCM010002811">
    <property type="protein sequence ID" value="KAF6135139.1"/>
    <property type="molecule type" value="Genomic_DNA"/>
</dbReference>
<dbReference type="Pfam" id="PF00183">
    <property type="entry name" value="HSP90"/>
    <property type="match status" value="1"/>
</dbReference>
<evidence type="ECO:0000313" key="4">
    <source>
        <dbReference type="Proteomes" id="UP000541444"/>
    </source>
</evidence>
<reference evidence="3 4" key="1">
    <citation type="journal article" date="2020" name="IScience">
        <title>Genome Sequencing of the Endangered Kingdonia uniflora (Circaeasteraceae, Ranunculales) Reveals Potential Mechanisms of Evolutionary Specialization.</title>
        <authorList>
            <person name="Sun Y."/>
            <person name="Deng T."/>
            <person name="Zhang A."/>
            <person name="Moore M.J."/>
            <person name="Landis J.B."/>
            <person name="Lin N."/>
            <person name="Zhang H."/>
            <person name="Zhang X."/>
            <person name="Huang J."/>
            <person name="Zhang X."/>
            <person name="Sun H."/>
            <person name="Wang H."/>
        </authorList>
    </citation>
    <scope>NUCLEOTIDE SEQUENCE [LARGE SCALE GENOMIC DNA]</scope>
    <source>
        <strain evidence="3">TB1705</strain>
        <tissue evidence="3">Leaf</tissue>
    </source>
</reference>
<evidence type="ECO:0000256" key="1">
    <source>
        <dbReference type="ARBA" id="ARBA00008239"/>
    </source>
</evidence>
<dbReference type="InterPro" id="IPR037196">
    <property type="entry name" value="HSP90_C"/>
</dbReference>
<dbReference type="GO" id="GO:0005524">
    <property type="term" value="F:ATP binding"/>
    <property type="evidence" value="ECO:0007669"/>
    <property type="project" value="InterPro"/>
</dbReference>
<keyword evidence="2" id="KW-0143">Chaperone</keyword>
<dbReference type="SUPFAM" id="SSF110942">
    <property type="entry name" value="HSP90 C-terminal domain"/>
    <property type="match status" value="1"/>
</dbReference>
<organism evidence="3 4">
    <name type="scientific">Kingdonia uniflora</name>
    <dbReference type="NCBI Taxonomy" id="39325"/>
    <lineage>
        <taxon>Eukaryota</taxon>
        <taxon>Viridiplantae</taxon>
        <taxon>Streptophyta</taxon>
        <taxon>Embryophyta</taxon>
        <taxon>Tracheophyta</taxon>
        <taxon>Spermatophyta</taxon>
        <taxon>Magnoliopsida</taxon>
        <taxon>Ranunculales</taxon>
        <taxon>Circaeasteraceae</taxon>
        <taxon>Kingdonia</taxon>
    </lineage>
</organism>
<comment type="similarity">
    <text evidence="1">Belongs to the heat shock protein 90 family.</text>
</comment>
<name>A0A7J7KXN8_9MAGN</name>
<protein>
    <submittedName>
        <fullName evidence="3">Uncharacterized protein</fullName>
    </submittedName>
</protein>
<dbReference type="GO" id="GO:0051082">
    <property type="term" value="F:unfolded protein binding"/>
    <property type="evidence" value="ECO:0007669"/>
    <property type="project" value="InterPro"/>
</dbReference>
<comment type="caution">
    <text evidence="3">The sequence shown here is derived from an EMBL/GenBank/DDBJ whole genome shotgun (WGS) entry which is preliminary data.</text>
</comment>
<gene>
    <name evidence="3" type="ORF">GIB67_035210</name>
</gene>
<dbReference type="Proteomes" id="UP000541444">
    <property type="component" value="Unassembled WGS sequence"/>
</dbReference>
<sequence length="67" mass="7725">MENEDKKFQNEFKEGLKLEKDSKHREIKDSFKDLTKWGKDVLVGENVDSVKIGNRLDNSPCVVVTSK</sequence>
<dbReference type="PANTHER" id="PTHR11528">
    <property type="entry name" value="HEAT SHOCK PROTEIN 90 FAMILY MEMBER"/>
    <property type="match status" value="1"/>
</dbReference>
<dbReference type="GO" id="GO:0140662">
    <property type="term" value="F:ATP-dependent protein folding chaperone"/>
    <property type="evidence" value="ECO:0007669"/>
    <property type="project" value="InterPro"/>
</dbReference>
<dbReference type="GO" id="GO:0016887">
    <property type="term" value="F:ATP hydrolysis activity"/>
    <property type="evidence" value="ECO:0007669"/>
    <property type="project" value="InterPro"/>
</dbReference>
<evidence type="ECO:0000313" key="3">
    <source>
        <dbReference type="EMBL" id="KAF6135139.1"/>
    </source>
</evidence>
<proteinExistence type="inferred from homology"/>
<keyword evidence="4" id="KW-1185">Reference proteome</keyword>
<accession>A0A7J7KXN8</accession>
<dbReference type="Gene3D" id="1.20.120.790">
    <property type="entry name" value="Heat shock protein 90, C-terminal domain"/>
    <property type="match status" value="1"/>
</dbReference>
<dbReference type="InterPro" id="IPR001404">
    <property type="entry name" value="Hsp90_fam"/>
</dbReference>
<evidence type="ECO:0000256" key="2">
    <source>
        <dbReference type="ARBA" id="ARBA00023186"/>
    </source>
</evidence>
<dbReference type="AlphaFoldDB" id="A0A7J7KXN8"/>